<proteinExistence type="predicted"/>
<organism evidence="2 3">
    <name type="scientific">Corynespora cassiicola Philippines</name>
    <dbReference type="NCBI Taxonomy" id="1448308"/>
    <lineage>
        <taxon>Eukaryota</taxon>
        <taxon>Fungi</taxon>
        <taxon>Dikarya</taxon>
        <taxon>Ascomycota</taxon>
        <taxon>Pezizomycotina</taxon>
        <taxon>Dothideomycetes</taxon>
        <taxon>Pleosporomycetidae</taxon>
        <taxon>Pleosporales</taxon>
        <taxon>Corynesporascaceae</taxon>
        <taxon>Corynespora</taxon>
    </lineage>
</organism>
<protein>
    <submittedName>
        <fullName evidence="2">Uncharacterized protein</fullName>
    </submittedName>
</protein>
<evidence type="ECO:0000313" key="2">
    <source>
        <dbReference type="EMBL" id="PSN65562.1"/>
    </source>
</evidence>
<feature type="region of interest" description="Disordered" evidence="1">
    <location>
        <begin position="1"/>
        <end position="25"/>
    </location>
</feature>
<gene>
    <name evidence="2" type="ORF">BS50DRAFT_575533</name>
</gene>
<dbReference type="EMBL" id="KZ678137">
    <property type="protein sequence ID" value="PSN65562.1"/>
    <property type="molecule type" value="Genomic_DNA"/>
</dbReference>
<dbReference type="Proteomes" id="UP000240883">
    <property type="component" value="Unassembled WGS sequence"/>
</dbReference>
<accession>A0A2T2NJF2</accession>
<evidence type="ECO:0000313" key="3">
    <source>
        <dbReference type="Proteomes" id="UP000240883"/>
    </source>
</evidence>
<reference evidence="2 3" key="1">
    <citation type="journal article" date="2018" name="Front. Microbiol.">
        <title>Genome-Wide Analysis of Corynespora cassiicola Leaf Fall Disease Putative Effectors.</title>
        <authorList>
            <person name="Lopez D."/>
            <person name="Ribeiro S."/>
            <person name="Label P."/>
            <person name="Fumanal B."/>
            <person name="Venisse J.S."/>
            <person name="Kohler A."/>
            <person name="de Oliveira R.R."/>
            <person name="Labutti K."/>
            <person name="Lipzen A."/>
            <person name="Lail K."/>
            <person name="Bauer D."/>
            <person name="Ohm R.A."/>
            <person name="Barry K.W."/>
            <person name="Spatafora J."/>
            <person name="Grigoriev I.V."/>
            <person name="Martin F.M."/>
            <person name="Pujade-Renaud V."/>
        </authorList>
    </citation>
    <scope>NUCLEOTIDE SEQUENCE [LARGE SCALE GENOMIC DNA]</scope>
    <source>
        <strain evidence="2 3">Philippines</strain>
    </source>
</reference>
<dbReference type="AlphaFoldDB" id="A0A2T2NJF2"/>
<sequence>MPNTLPTFLGQSLNTPVGTNPPDTTTMATEVHVHIKRVAAKTSVGLSDRTCV</sequence>
<evidence type="ECO:0000256" key="1">
    <source>
        <dbReference type="SAM" id="MobiDB-lite"/>
    </source>
</evidence>
<name>A0A2T2NJF2_CORCC</name>
<keyword evidence="3" id="KW-1185">Reference proteome</keyword>